<dbReference type="EMBL" id="CP093361">
    <property type="protein sequence ID" value="UQS86925.1"/>
    <property type="molecule type" value="Genomic_DNA"/>
</dbReference>
<protein>
    <submittedName>
        <fullName evidence="1">Sugar-phosphatase</fullName>
        <ecNumber evidence="1">3.1.3.23</ecNumber>
    </submittedName>
</protein>
<dbReference type="SFLD" id="SFLDG01144">
    <property type="entry name" value="C2.B.4:_PGP_Like"/>
    <property type="match status" value="1"/>
</dbReference>
<organism evidence="1 2">
    <name type="scientific">Nicoliella spurrieriana</name>
    <dbReference type="NCBI Taxonomy" id="2925830"/>
    <lineage>
        <taxon>Bacteria</taxon>
        <taxon>Bacillati</taxon>
        <taxon>Bacillota</taxon>
        <taxon>Bacilli</taxon>
        <taxon>Lactobacillales</taxon>
        <taxon>Lactobacillaceae</taxon>
        <taxon>Nicoliella</taxon>
    </lineage>
</organism>
<evidence type="ECO:0000313" key="2">
    <source>
        <dbReference type="Proteomes" id="UP000831181"/>
    </source>
</evidence>
<dbReference type="SFLD" id="SFLDS00003">
    <property type="entry name" value="Haloacid_Dehalogenase"/>
    <property type="match status" value="1"/>
</dbReference>
<dbReference type="NCBIfam" id="TIGR01484">
    <property type="entry name" value="HAD-SF-IIB"/>
    <property type="match status" value="1"/>
</dbReference>
<proteinExistence type="predicted"/>
<dbReference type="Gene3D" id="3.30.1240.10">
    <property type="match status" value="1"/>
</dbReference>
<dbReference type="GO" id="GO:0050308">
    <property type="term" value="F:sugar-phosphatase activity"/>
    <property type="evidence" value="ECO:0007669"/>
    <property type="project" value="UniProtKB-EC"/>
</dbReference>
<gene>
    <name evidence="1" type="primary">yidA</name>
    <name evidence="1" type="ORF">MOO44_01745</name>
</gene>
<dbReference type="PANTHER" id="PTHR10000:SF8">
    <property type="entry name" value="HAD SUPERFAMILY HYDROLASE-LIKE, TYPE 3"/>
    <property type="match status" value="1"/>
</dbReference>
<dbReference type="SFLD" id="SFLDG01140">
    <property type="entry name" value="C2.B:_Phosphomannomutase_and_P"/>
    <property type="match status" value="1"/>
</dbReference>
<dbReference type="Pfam" id="PF08282">
    <property type="entry name" value="Hydrolase_3"/>
    <property type="match status" value="1"/>
</dbReference>
<dbReference type="GO" id="GO:0000287">
    <property type="term" value="F:magnesium ion binding"/>
    <property type="evidence" value="ECO:0007669"/>
    <property type="project" value="TreeGrafter"/>
</dbReference>
<dbReference type="AlphaFoldDB" id="A0A976X5H8"/>
<dbReference type="InterPro" id="IPR006379">
    <property type="entry name" value="HAD-SF_hydro_IIB"/>
</dbReference>
<dbReference type="InterPro" id="IPR036412">
    <property type="entry name" value="HAD-like_sf"/>
</dbReference>
<dbReference type="NCBIfam" id="NF007806">
    <property type="entry name" value="PRK10513.1"/>
    <property type="match status" value="1"/>
</dbReference>
<dbReference type="InterPro" id="IPR000150">
    <property type="entry name" value="Cof"/>
</dbReference>
<accession>A0A976X5H8</accession>
<sequence>MDIKLIAIDIDGTLVDDNKVLREPTKQAIAAARAKGVKVVLCTGRPISGAEKYIDELSITGADEYVITFNGASVQDANGKVIANHTLTYDDFVDTEALSRKFGVNYQFENTEAIVALNRDLSRHSVYESTIVRLPIQFRTPEEIKPDVSITKGMLIGTPEQITNAKEQMPKAISDRLYVVQTEPFFLEFLHKDISKGNALKELSAKLDLKPENIMAIGDQGNDLSMIKFAGLGVAMGNAIEDNKAAAQFVTKRNVDDGVAYAINKFVNNPDAD</sequence>
<dbReference type="CDD" id="cd07516">
    <property type="entry name" value="HAD_Pase"/>
    <property type="match status" value="1"/>
</dbReference>
<dbReference type="Proteomes" id="UP000831181">
    <property type="component" value="Chromosome"/>
</dbReference>
<dbReference type="SUPFAM" id="SSF56784">
    <property type="entry name" value="HAD-like"/>
    <property type="match status" value="1"/>
</dbReference>
<name>A0A976X5H8_9LACO</name>
<evidence type="ECO:0000313" key="1">
    <source>
        <dbReference type="EMBL" id="UQS86925.1"/>
    </source>
</evidence>
<dbReference type="InterPro" id="IPR023214">
    <property type="entry name" value="HAD_sf"/>
</dbReference>
<dbReference type="GO" id="GO:0005829">
    <property type="term" value="C:cytosol"/>
    <property type="evidence" value="ECO:0007669"/>
    <property type="project" value="TreeGrafter"/>
</dbReference>
<dbReference type="RefSeq" id="WP_260116725.1">
    <property type="nucleotide sequence ID" value="NZ_CP093361.1"/>
</dbReference>
<dbReference type="PANTHER" id="PTHR10000">
    <property type="entry name" value="PHOSPHOSERINE PHOSPHATASE"/>
    <property type="match status" value="1"/>
</dbReference>
<dbReference type="Gene3D" id="3.40.50.1000">
    <property type="entry name" value="HAD superfamily/HAD-like"/>
    <property type="match status" value="1"/>
</dbReference>
<dbReference type="KEGG" id="lbe:MOO44_01745"/>
<dbReference type="EC" id="3.1.3.23" evidence="1"/>
<keyword evidence="2" id="KW-1185">Reference proteome</keyword>
<dbReference type="NCBIfam" id="TIGR00099">
    <property type="entry name" value="Cof-subfamily"/>
    <property type="match status" value="1"/>
</dbReference>
<dbReference type="PROSITE" id="PS01229">
    <property type="entry name" value="COF_2"/>
    <property type="match status" value="1"/>
</dbReference>
<reference evidence="1" key="1">
    <citation type="journal article" date="2022" name="Int. J. Syst. Evol. Microbiol.">
        <title>Apilactobacillus apisilvae sp. nov., Nicolia spurrieriana gen. nov. sp. nov., Bombilactobacillus folatiphilus sp. nov. and Bombilactobacillus thymidiniphilus sp. nov., four new lactic acid bacterial isolates from stingless bees Tetragonula carbonaria and Austroplebeia australis.</title>
        <authorList>
            <person name="Oliphant S.A."/>
            <person name="Watson-Haigh N.S."/>
            <person name="Sumby K.M."/>
            <person name="Gardner J."/>
            <person name="Groom S."/>
            <person name="Jiranek V."/>
        </authorList>
    </citation>
    <scope>NUCLEOTIDE SEQUENCE</scope>
    <source>
        <strain evidence="1">SGEP1_A5</strain>
    </source>
</reference>
<keyword evidence="1" id="KW-0378">Hydrolase</keyword>